<dbReference type="InterPro" id="IPR017964">
    <property type="entry name" value="DNA-dir_DNA_pol_B_CS"/>
</dbReference>
<evidence type="ECO:0000256" key="12">
    <source>
        <dbReference type="PIRNR" id="PIRNR000788"/>
    </source>
</evidence>
<dbReference type="Gene3D" id="3.90.1600.10">
    <property type="entry name" value="Palm domain of DNA polymerase"/>
    <property type="match status" value="1"/>
</dbReference>
<reference evidence="15" key="1">
    <citation type="journal article" date="2013" name="Infect. Genet. Evol.">
        <title>Partial characterization of a new adenovirus lineage discovered in testudinoid turtles.</title>
        <authorList>
            <person name="Doszpoly A."/>
            <person name="Wellehan J.F.Jr."/>
            <person name="Childress A.L."/>
            <person name="Tarjan Z.L."/>
            <person name="Kovacs E.R."/>
            <person name="Harrach B."/>
            <person name="Benko M."/>
        </authorList>
    </citation>
    <scope>NUCLEOTIDE SEQUENCE</scope>
    <source>
        <strain evidence="15">2010Z01</strain>
    </source>
</reference>
<evidence type="ECO:0000256" key="11">
    <source>
        <dbReference type="ARBA" id="ARBA00049244"/>
    </source>
</evidence>
<evidence type="ECO:0000256" key="9">
    <source>
        <dbReference type="ARBA" id="ARBA00023125"/>
    </source>
</evidence>
<dbReference type="InterPro" id="IPR014382">
    <property type="entry name" value="DNA-dir_DNA_pol_B_adenovir"/>
</dbReference>
<dbReference type="Pfam" id="PF03175">
    <property type="entry name" value="DNA_pol_B_2"/>
    <property type="match status" value="1"/>
</dbReference>
<evidence type="ECO:0000256" key="1">
    <source>
        <dbReference type="ARBA" id="ARBA00004147"/>
    </source>
</evidence>
<organism evidence="15 16">
    <name type="scientific">Red-eared slider adenovirus 1</name>
    <dbReference type="NCBI Taxonomy" id="2749458"/>
    <lineage>
        <taxon>Viruses</taxon>
        <taxon>Varidnaviria</taxon>
        <taxon>Bamfordvirae</taxon>
        <taxon>Preplasmiviricota</taxon>
        <taxon>Polisuviricotina</taxon>
        <taxon>Pharingeaviricetes</taxon>
        <taxon>Rowavirales</taxon>
        <taxon>Adenoviridae</taxon>
        <taxon>Testadenovirus</taxon>
        <taxon>Testadenovirus trachemysis</taxon>
        <taxon>Pond slider testadenovirus A</taxon>
    </lineage>
</organism>
<dbReference type="GO" id="GO:0042025">
    <property type="term" value="C:host cell nucleus"/>
    <property type="evidence" value="ECO:0007669"/>
    <property type="project" value="UniProtKB-SubCell"/>
</dbReference>
<accession>J7FX78</accession>
<evidence type="ECO:0000256" key="8">
    <source>
        <dbReference type="ARBA" id="ARBA00023109"/>
    </source>
</evidence>
<dbReference type="SUPFAM" id="SSF56672">
    <property type="entry name" value="DNA/RNA polymerases"/>
    <property type="match status" value="1"/>
</dbReference>
<dbReference type="PRINTS" id="PR00106">
    <property type="entry name" value="DNAPOLB"/>
</dbReference>
<comment type="catalytic activity">
    <reaction evidence="11 12 13">
        <text>DNA(n) + a 2'-deoxyribonucleoside 5'-triphosphate = DNA(n+1) + diphosphate</text>
        <dbReference type="Rhea" id="RHEA:22508"/>
        <dbReference type="Rhea" id="RHEA-COMP:17339"/>
        <dbReference type="Rhea" id="RHEA-COMP:17340"/>
        <dbReference type="ChEBI" id="CHEBI:33019"/>
        <dbReference type="ChEBI" id="CHEBI:61560"/>
        <dbReference type="ChEBI" id="CHEBI:173112"/>
        <dbReference type="EC" id="2.7.7.7"/>
    </reaction>
</comment>
<dbReference type="SUPFAM" id="SSF53098">
    <property type="entry name" value="Ribonuclease H-like"/>
    <property type="match status" value="1"/>
</dbReference>
<dbReference type="GO" id="GO:0006260">
    <property type="term" value="P:DNA replication"/>
    <property type="evidence" value="ECO:0007669"/>
    <property type="project" value="UniProtKB-KW"/>
</dbReference>
<proteinExistence type="inferred from homology"/>
<evidence type="ECO:0000256" key="4">
    <source>
        <dbReference type="ARBA" id="ARBA00022679"/>
    </source>
</evidence>
<dbReference type="GO" id="GO:0003677">
    <property type="term" value="F:DNA binding"/>
    <property type="evidence" value="ECO:0007669"/>
    <property type="project" value="UniProtKB-UniRule"/>
</dbReference>
<keyword evidence="6 12" id="KW-0235">DNA replication</keyword>
<evidence type="ECO:0000256" key="7">
    <source>
        <dbReference type="ARBA" id="ARBA00022932"/>
    </source>
</evidence>
<dbReference type="PIRSF" id="PIRSF000788">
    <property type="entry name" value="DPol_ADV"/>
    <property type="match status" value="1"/>
</dbReference>
<dbReference type="InterPro" id="IPR006172">
    <property type="entry name" value="DNA-dir_DNA_pol_B"/>
</dbReference>
<evidence type="ECO:0000259" key="14">
    <source>
        <dbReference type="Pfam" id="PF03175"/>
    </source>
</evidence>
<name>J7FX78_9ADEN</name>
<comment type="subcellular location">
    <subcellularLocation>
        <location evidence="1">Host nucleus</location>
    </subcellularLocation>
</comment>
<sequence length="1136" mass="131358">MARYVHFTDETDLHYRALLCPQPLRFVRWYLQQVTRKRLDTRYAGWKTVAQTYDRHGLDGLLRDVLKPTRCFVWLKRPRRAEAVRRVYAGYSPPAAEAVDSETRPDIHLYRADPRYPEQLTFIRKLIRQEKCADCGTYVHQVEGHVCQAQRRNFFYVRLGSGQREWKPINFVPLGDYASLRRVYLTYDIETYVQPRQDAARRLRPFMLVFSLSAETEAVFKFAVHAVDALLASGLVPHLRVYSSRPATYYWMLDRTEKDQYSVIAEEFKRVRNGLYCAFVDDMIRSFLAVPGVEAWLKRYARDHDLERLRDISFAKMSNDDKKELAQLWPDLREDTEEVPVPSTVLYVIGHNIAGFDEILLASHIIQENDFIRKYGEMVEHQRVFMPRKGRLLFNDSQLCLPHPYLWRESKDPAVQARVNQARKLGYKDCAAQPLFFVKLSTRDTFLLTHAPLRDVSRAYGLESVKGSCPFAAVNHYFEHGHFQLDGTAEAFPRVDYWKNPAEYRDQKELWLRERKSPTYDLLAETLKYCVLDVQVTEQLVHRLVEQYNHFVQKQCGLPHVRFNIFSRPTISSTSQSIFKQLHFTQHARADKRQKEIPGIYAPNGATYDFIRQSIRGGRCYPSYLGPYTGPVYVYDISGMYASALTYPFPYGMPLDPAGTEAALASFQDYLCTEGYLNPLDFDAYPPAIFQANLHPPEPTLTDTLPPICSRDSGRLCWTNEFMSGQIITSVDALTLHNRGWMVVITHHTCNTVFPQWQPIARDYVAINIASKEQADREGNQILRSIAKLLSNALYGSFATRADDAKLVFESQYENSEWEKLVKNGTYEIVNVSGICCDAIRGTMVDPADLPPTLAHSFEILPVTSQDVTLLQIKPTTAEMSDNRYPSQIASFVLAWTRAFISDWASFLFRDHWGKTLPEERPLMVLYGDTDSMFLTQAGHEAMLRHGSHRLKPNVKKSLSYDPGDLDLTWAVECETQCEKCHAPAFSDESVFLAPKIYALKALECTECGFLSRGKLRAKGHAKHCLDYDLLLDCYRFHTEPHLKKEIIKKHKNRYVTFDGQRFYSSRQCLKRTLQDSYGRFTPFSIHENKLVRELRPWADPTQRFLGPHVLLPYCEYDRNPRPVPTPLLDPKIYPL</sequence>
<dbReference type="GeneID" id="80534698"/>
<keyword evidence="7 12" id="KW-0239">DNA-directed DNA polymerase</keyword>
<dbReference type="InterPro" id="IPR043502">
    <property type="entry name" value="DNA/RNA_pol_sf"/>
</dbReference>
<comment type="similarity">
    <text evidence="2 12 13">Belongs to the DNA polymerase type-B family.</text>
</comment>
<dbReference type="GO" id="GO:0039693">
    <property type="term" value="P:viral DNA genome replication"/>
    <property type="evidence" value="ECO:0007669"/>
    <property type="project" value="UniProtKB-KW"/>
</dbReference>
<evidence type="ECO:0000256" key="3">
    <source>
        <dbReference type="ARBA" id="ARBA00022562"/>
    </source>
</evidence>
<keyword evidence="3" id="KW-1048">Host nucleus</keyword>
<keyword evidence="5 12" id="KW-0548">Nucleotidyltransferase</keyword>
<dbReference type="GO" id="GO:0000166">
    <property type="term" value="F:nucleotide binding"/>
    <property type="evidence" value="ECO:0007669"/>
    <property type="project" value="UniProtKB-UniRule"/>
</dbReference>
<comment type="subunit">
    <text evidence="10">Heterodimer with the terminal protein; this heterodimer binds to bp 9 to 18 of the genome. Forms a complex with viral pTP, DBP and hosts NFIA and POU2F1/OCT1 for initiation of replication.</text>
</comment>
<evidence type="ECO:0000256" key="5">
    <source>
        <dbReference type="ARBA" id="ARBA00022695"/>
    </source>
</evidence>
<dbReference type="SMART" id="SM00486">
    <property type="entry name" value="POLBc"/>
    <property type="match status" value="1"/>
</dbReference>
<keyword evidence="8" id="KW-1194">Viral DNA replication</keyword>
<keyword evidence="16" id="KW-1185">Reference proteome</keyword>
<feature type="domain" description="DNA-directed DNA polymerase family B mitochondria/virus" evidence="14">
    <location>
        <begin position="383"/>
        <end position="819"/>
    </location>
</feature>
<protein>
    <recommendedName>
        <fullName evidence="12 13">DNA polymerase</fullName>
        <ecNumber evidence="12 13">2.7.7.7</ecNumber>
    </recommendedName>
</protein>
<dbReference type="EC" id="2.7.7.7" evidence="12 13"/>
<dbReference type="PROSITE" id="PS00116">
    <property type="entry name" value="DNA_POLYMERASE_B"/>
    <property type="match status" value="1"/>
</dbReference>
<evidence type="ECO:0000256" key="13">
    <source>
        <dbReference type="RuleBase" id="RU000442"/>
    </source>
</evidence>
<evidence type="ECO:0000256" key="2">
    <source>
        <dbReference type="ARBA" id="ARBA00005755"/>
    </source>
</evidence>
<dbReference type="InterPro" id="IPR012337">
    <property type="entry name" value="RNaseH-like_sf"/>
</dbReference>
<keyword evidence="9 12" id="KW-0238">DNA-binding</keyword>
<dbReference type="Proteomes" id="UP000680137">
    <property type="component" value="Segment"/>
</dbReference>
<dbReference type="InterPro" id="IPR023211">
    <property type="entry name" value="DNA_pol_palm_dom_sf"/>
</dbReference>
<dbReference type="EMBL" id="JN632576">
    <property type="protein sequence ID" value="AFP53934.2"/>
    <property type="molecule type" value="Genomic_DNA"/>
</dbReference>
<dbReference type="RefSeq" id="YP_010796997.1">
    <property type="nucleotide sequence ID" value="NC_076126.1"/>
</dbReference>
<dbReference type="KEGG" id="vg:80534698"/>
<evidence type="ECO:0000313" key="16">
    <source>
        <dbReference type="Proteomes" id="UP000680137"/>
    </source>
</evidence>
<evidence type="ECO:0000313" key="15">
    <source>
        <dbReference type="EMBL" id="AFP53934.2"/>
    </source>
</evidence>
<dbReference type="GO" id="GO:0003887">
    <property type="term" value="F:DNA-directed DNA polymerase activity"/>
    <property type="evidence" value="ECO:0007669"/>
    <property type="project" value="UniProtKB-UniRule"/>
</dbReference>
<evidence type="ECO:0000256" key="10">
    <source>
        <dbReference type="ARBA" id="ARBA00046822"/>
    </source>
</evidence>
<dbReference type="InterPro" id="IPR004868">
    <property type="entry name" value="DNA-dir_DNA_pol_B_mt/vir"/>
</dbReference>
<keyword evidence="4 12" id="KW-0808">Transferase</keyword>
<evidence type="ECO:0000256" key="6">
    <source>
        <dbReference type="ARBA" id="ARBA00022705"/>
    </source>
</evidence>